<dbReference type="GeneID" id="70124564"/>
<dbReference type="EMBL" id="JAGPXC010000003">
    <property type="protein sequence ID" value="KAH6655494.1"/>
    <property type="molecule type" value="Genomic_DNA"/>
</dbReference>
<dbReference type="RefSeq" id="XP_045959759.1">
    <property type="nucleotide sequence ID" value="XM_046095671.1"/>
</dbReference>
<name>A0A9P8ZZY7_9PEZI</name>
<protein>
    <submittedName>
        <fullName evidence="2">Uncharacterized protein</fullName>
    </submittedName>
</protein>
<proteinExistence type="predicted"/>
<organism evidence="2 3">
    <name type="scientific">Truncatella angustata</name>
    <dbReference type="NCBI Taxonomy" id="152316"/>
    <lineage>
        <taxon>Eukaryota</taxon>
        <taxon>Fungi</taxon>
        <taxon>Dikarya</taxon>
        <taxon>Ascomycota</taxon>
        <taxon>Pezizomycotina</taxon>
        <taxon>Sordariomycetes</taxon>
        <taxon>Xylariomycetidae</taxon>
        <taxon>Amphisphaeriales</taxon>
        <taxon>Sporocadaceae</taxon>
        <taxon>Truncatella</taxon>
    </lineage>
</organism>
<comment type="caution">
    <text evidence="2">The sequence shown here is derived from an EMBL/GenBank/DDBJ whole genome shotgun (WGS) entry which is preliminary data.</text>
</comment>
<sequence>MDMLEDLETSGASFWFIILLFLRVLGSRRAVREVVRYVGACSYTKLGSWLPRGNCLLGGAPSWQAVERWEYLENQNQGEDRLRGIT</sequence>
<dbReference type="AlphaFoldDB" id="A0A9P8ZZY7"/>
<keyword evidence="3" id="KW-1185">Reference proteome</keyword>
<keyword evidence="1" id="KW-0472">Membrane</keyword>
<accession>A0A9P8ZZY7</accession>
<evidence type="ECO:0000256" key="1">
    <source>
        <dbReference type="SAM" id="Phobius"/>
    </source>
</evidence>
<evidence type="ECO:0000313" key="2">
    <source>
        <dbReference type="EMBL" id="KAH6655494.1"/>
    </source>
</evidence>
<reference evidence="2" key="1">
    <citation type="journal article" date="2021" name="Nat. Commun.">
        <title>Genetic determinants of endophytism in the Arabidopsis root mycobiome.</title>
        <authorList>
            <person name="Mesny F."/>
            <person name="Miyauchi S."/>
            <person name="Thiergart T."/>
            <person name="Pickel B."/>
            <person name="Atanasova L."/>
            <person name="Karlsson M."/>
            <person name="Huettel B."/>
            <person name="Barry K.W."/>
            <person name="Haridas S."/>
            <person name="Chen C."/>
            <person name="Bauer D."/>
            <person name="Andreopoulos W."/>
            <person name="Pangilinan J."/>
            <person name="LaButti K."/>
            <person name="Riley R."/>
            <person name="Lipzen A."/>
            <person name="Clum A."/>
            <person name="Drula E."/>
            <person name="Henrissat B."/>
            <person name="Kohler A."/>
            <person name="Grigoriev I.V."/>
            <person name="Martin F.M."/>
            <person name="Hacquard S."/>
        </authorList>
    </citation>
    <scope>NUCLEOTIDE SEQUENCE</scope>
    <source>
        <strain evidence="2">MPI-SDFR-AT-0073</strain>
    </source>
</reference>
<evidence type="ECO:0000313" key="3">
    <source>
        <dbReference type="Proteomes" id="UP000758603"/>
    </source>
</evidence>
<dbReference type="Proteomes" id="UP000758603">
    <property type="component" value="Unassembled WGS sequence"/>
</dbReference>
<keyword evidence="1" id="KW-1133">Transmembrane helix</keyword>
<gene>
    <name evidence="2" type="ORF">BKA67DRAFT_239345</name>
</gene>
<keyword evidence="1" id="KW-0812">Transmembrane</keyword>
<feature type="transmembrane region" description="Helical" evidence="1">
    <location>
        <begin position="12"/>
        <end position="31"/>
    </location>
</feature>